<dbReference type="Gene3D" id="3.40.50.300">
    <property type="entry name" value="P-loop containing nucleotide triphosphate hydrolases"/>
    <property type="match status" value="2"/>
</dbReference>
<feature type="binding site" evidence="12">
    <location>
        <position position="493"/>
    </location>
    <ligand>
        <name>Zn(2+)</name>
        <dbReference type="ChEBI" id="CHEBI:29105"/>
        <label>1</label>
    </ligand>
</feature>
<feature type="binding site" evidence="12">
    <location>
        <position position="451"/>
    </location>
    <ligand>
        <name>Zn(2+)</name>
        <dbReference type="ChEBI" id="CHEBI:29105"/>
        <label>1</label>
    </ligand>
</feature>
<dbReference type="Pfam" id="PF00270">
    <property type="entry name" value="DEAD"/>
    <property type="match status" value="1"/>
</dbReference>
<comment type="caution">
    <text evidence="15">The sequence shown here is derived from an EMBL/GenBank/DDBJ whole genome shotgun (WGS) entry which is preliminary data.</text>
</comment>
<keyword evidence="4 12" id="KW-0547">Nucleotide-binding</keyword>
<evidence type="ECO:0000256" key="9">
    <source>
        <dbReference type="ARBA" id="ARBA00023125"/>
    </source>
</evidence>
<dbReference type="Pfam" id="PF17764">
    <property type="entry name" value="PriA_3primeBD"/>
    <property type="match status" value="1"/>
</dbReference>
<evidence type="ECO:0000256" key="1">
    <source>
        <dbReference type="ARBA" id="ARBA00022515"/>
    </source>
</evidence>
<evidence type="ECO:0000256" key="7">
    <source>
        <dbReference type="ARBA" id="ARBA00022833"/>
    </source>
</evidence>
<feature type="binding site" evidence="12">
    <location>
        <position position="480"/>
    </location>
    <ligand>
        <name>Zn(2+)</name>
        <dbReference type="ChEBI" id="CHEBI:29105"/>
        <label>2</label>
    </ligand>
</feature>
<dbReference type="SMART" id="SM00487">
    <property type="entry name" value="DEXDc"/>
    <property type="match status" value="1"/>
</dbReference>
<evidence type="ECO:0000259" key="14">
    <source>
        <dbReference type="PROSITE" id="PS51194"/>
    </source>
</evidence>
<dbReference type="GO" id="GO:0006302">
    <property type="term" value="P:double-strand break repair"/>
    <property type="evidence" value="ECO:0007669"/>
    <property type="project" value="InterPro"/>
</dbReference>
<dbReference type="NCBIfam" id="TIGR00595">
    <property type="entry name" value="priA"/>
    <property type="match status" value="1"/>
</dbReference>
<dbReference type="GO" id="GO:0043138">
    <property type="term" value="F:3'-5' DNA helicase activity"/>
    <property type="evidence" value="ECO:0007669"/>
    <property type="project" value="UniProtKB-EC"/>
</dbReference>
<feature type="binding site" evidence="12">
    <location>
        <position position="454"/>
    </location>
    <ligand>
        <name>Zn(2+)</name>
        <dbReference type="ChEBI" id="CHEBI:29105"/>
        <label>1</label>
    </ligand>
</feature>
<dbReference type="InterPro" id="IPR041222">
    <property type="entry name" value="PriA_3primeBD"/>
</dbReference>
<feature type="binding site" evidence="12">
    <location>
        <position position="460"/>
    </location>
    <ligand>
        <name>Zn(2+)</name>
        <dbReference type="ChEBI" id="CHEBI:29105"/>
        <label>2</label>
    </ligand>
</feature>
<evidence type="ECO:0000256" key="8">
    <source>
        <dbReference type="ARBA" id="ARBA00022840"/>
    </source>
</evidence>
<dbReference type="CDD" id="cd17929">
    <property type="entry name" value="DEXHc_priA"/>
    <property type="match status" value="1"/>
</dbReference>
<dbReference type="InterPro" id="IPR011545">
    <property type="entry name" value="DEAD/DEAH_box_helicase_dom"/>
</dbReference>
<keyword evidence="6 12" id="KW-0347">Helicase</keyword>
<dbReference type="InterPro" id="IPR014001">
    <property type="entry name" value="Helicase_ATP-bd"/>
</dbReference>
<keyword evidence="7 12" id="KW-0862">Zinc</keyword>
<accession>A0A9D2GGL6</accession>
<evidence type="ECO:0000256" key="10">
    <source>
        <dbReference type="ARBA" id="ARBA00023235"/>
    </source>
</evidence>
<dbReference type="Pfam" id="PF00271">
    <property type="entry name" value="Helicase_C"/>
    <property type="match status" value="1"/>
</dbReference>
<reference evidence="15" key="1">
    <citation type="journal article" date="2021" name="PeerJ">
        <title>Extensive microbial diversity within the chicken gut microbiome revealed by metagenomics and culture.</title>
        <authorList>
            <person name="Gilroy R."/>
            <person name="Ravi A."/>
            <person name="Getino M."/>
            <person name="Pursley I."/>
            <person name="Horton D.L."/>
            <person name="Alikhan N.F."/>
            <person name="Baker D."/>
            <person name="Gharbi K."/>
            <person name="Hall N."/>
            <person name="Watson M."/>
            <person name="Adriaenssens E.M."/>
            <person name="Foster-Nyarko E."/>
            <person name="Jarju S."/>
            <person name="Secka A."/>
            <person name="Antonio M."/>
            <person name="Oren A."/>
            <person name="Chaudhuri R.R."/>
            <person name="La Ragione R."/>
            <person name="Hildebrand F."/>
            <person name="Pallen M.J."/>
        </authorList>
    </citation>
    <scope>NUCLEOTIDE SEQUENCE</scope>
    <source>
        <strain evidence="15">ChiBcec1-1093</strain>
    </source>
</reference>
<keyword evidence="5 12" id="KW-0378">Hydrolase</keyword>
<keyword evidence="9 12" id="KW-0238">DNA-binding</keyword>
<dbReference type="CDD" id="cd18804">
    <property type="entry name" value="SF2_C_priA"/>
    <property type="match status" value="1"/>
</dbReference>
<keyword evidence="8 12" id="KW-0067">ATP-binding</keyword>
<name>A0A9D2GGL6_9FIRM</name>
<dbReference type="GO" id="GO:0006310">
    <property type="term" value="P:DNA recombination"/>
    <property type="evidence" value="ECO:0007669"/>
    <property type="project" value="InterPro"/>
</dbReference>
<comment type="subunit">
    <text evidence="12">Component of the replication restart primosome.</text>
</comment>
<feature type="domain" description="Helicase C-terminal" evidence="14">
    <location>
        <begin position="485"/>
        <end position="642"/>
    </location>
</feature>
<feature type="binding site" evidence="12">
    <location>
        <position position="463"/>
    </location>
    <ligand>
        <name>Zn(2+)</name>
        <dbReference type="ChEBI" id="CHEBI:29105"/>
        <label>2</label>
    </ligand>
</feature>
<evidence type="ECO:0000256" key="4">
    <source>
        <dbReference type="ARBA" id="ARBA00022741"/>
    </source>
</evidence>
<reference evidence="15" key="2">
    <citation type="submission" date="2021-04" db="EMBL/GenBank/DDBJ databases">
        <authorList>
            <person name="Gilroy R."/>
        </authorList>
    </citation>
    <scope>NUCLEOTIDE SEQUENCE</scope>
    <source>
        <strain evidence="15">ChiBcec1-1093</strain>
    </source>
</reference>
<evidence type="ECO:0000256" key="11">
    <source>
        <dbReference type="ARBA" id="ARBA00048988"/>
    </source>
</evidence>
<dbReference type="GO" id="GO:1990077">
    <property type="term" value="C:primosome complex"/>
    <property type="evidence" value="ECO:0007669"/>
    <property type="project" value="UniProtKB-UniRule"/>
</dbReference>
<dbReference type="EC" id="5.6.2.4" evidence="12"/>
<dbReference type="InterPro" id="IPR040498">
    <property type="entry name" value="PriA_CRR"/>
</dbReference>
<evidence type="ECO:0000313" key="15">
    <source>
        <dbReference type="EMBL" id="HIZ78750.1"/>
    </source>
</evidence>
<evidence type="ECO:0000256" key="5">
    <source>
        <dbReference type="ARBA" id="ARBA00022801"/>
    </source>
</evidence>
<feature type="binding site" evidence="12">
    <location>
        <position position="490"/>
    </location>
    <ligand>
        <name>Zn(2+)</name>
        <dbReference type="ChEBI" id="CHEBI:29105"/>
        <label>1</label>
    </ligand>
</feature>
<dbReference type="Pfam" id="PF18319">
    <property type="entry name" value="Zn_ribbon_PriA"/>
    <property type="match status" value="1"/>
</dbReference>
<keyword evidence="10 12" id="KW-0413">Isomerase</keyword>
<comment type="similarity">
    <text evidence="12">Belongs to the helicase family. PriA subfamily.</text>
</comment>
<dbReference type="Proteomes" id="UP000824101">
    <property type="component" value="Unassembled WGS sequence"/>
</dbReference>
<dbReference type="InterPro" id="IPR001650">
    <property type="entry name" value="Helicase_C-like"/>
</dbReference>
<dbReference type="GO" id="GO:0016787">
    <property type="term" value="F:hydrolase activity"/>
    <property type="evidence" value="ECO:0007669"/>
    <property type="project" value="UniProtKB-KW"/>
</dbReference>
<sequence>MGELFANVIVDISHERVDRPFQYRVPERLQGAVRVGSPVSVPFGAGNRLRKAYVVELTCQAEFDPSRIKEIAGVDETGFCAASQLISLAWWMKERYGSTMNQALKTVLPVKEKIRPVEKKTIRTELSQEELKELCREARRKHYRARERLFSALLDMEEVPYELAVRQLRLTAAALKPMEEKGWIRVDRAEVYRNPVSPVEKRGEEIELNAGQRAAADAFIRDYRAGKPGTYLLYGITGSGKTEVYMEMMAEVLRDGKQVIVLIPEIALTYQTVMRFYRRFGSVVSVINSRLSKGERYDQFERARKGEIQVMIGPRSALFTPFENLGLIVIDEEQEGAYKSELAPRYHAREAAQKRASMAGAGLVLGSATPSLEAYSRALRGEYRLLCLTERAKKDSRLAQTEVVDLREELKSGNRSIFSRRLQELMEDRMEKKEQIMLFINRRGYSSFVSCRSCGEALKCPHCDVSLTLHRNGRLKCHYCGYEIPMPDRCPSCGSPYIAGFGTGTQKIEELTKKMFPQARVLRMDMDTTSKKGGHEEILSAFAEGEADILIGTQMIVKGHDFPKVTLVGVLAADLSLHAPDFACGERTFQILTQAAGRAGRGTDAGSVVIQTYLPDHYSIQAAAAQDYGLFYEKEMTYRRLLHYPPALCMLTIGAACGKEEVLIQAAETMGRTAKAAVNGAGEQGDGRETGWEAGGPAPEIIGPVDAPIYKVNDIYRKILYIKHENYDILLRIRKEIEKLELPVMLSFDLQ</sequence>
<dbReference type="PROSITE" id="PS51194">
    <property type="entry name" value="HELICASE_CTER"/>
    <property type="match status" value="1"/>
</dbReference>
<dbReference type="FunFam" id="3.40.50.300:FF:000489">
    <property type="entry name" value="Primosome assembly protein PriA"/>
    <property type="match status" value="1"/>
</dbReference>
<proteinExistence type="inferred from homology"/>
<dbReference type="PANTHER" id="PTHR30580">
    <property type="entry name" value="PRIMOSOMAL PROTEIN N"/>
    <property type="match status" value="1"/>
</dbReference>
<dbReference type="SUPFAM" id="SSF52540">
    <property type="entry name" value="P-loop containing nucleoside triphosphate hydrolases"/>
    <property type="match status" value="2"/>
</dbReference>
<evidence type="ECO:0000256" key="3">
    <source>
        <dbReference type="ARBA" id="ARBA00022723"/>
    </source>
</evidence>
<dbReference type="AlphaFoldDB" id="A0A9D2GGL6"/>
<dbReference type="EMBL" id="DXBC01000044">
    <property type="protein sequence ID" value="HIZ78750.1"/>
    <property type="molecule type" value="Genomic_DNA"/>
</dbReference>
<comment type="catalytic activity">
    <reaction evidence="11 12">
        <text>ATP + H2O = ADP + phosphate + H(+)</text>
        <dbReference type="Rhea" id="RHEA:13065"/>
        <dbReference type="ChEBI" id="CHEBI:15377"/>
        <dbReference type="ChEBI" id="CHEBI:15378"/>
        <dbReference type="ChEBI" id="CHEBI:30616"/>
        <dbReference type="ChEBI" id="CHEBI:43474"/>
        <dbReference type="ChEBI" id="CHEBI:456216"/>
        <dbReference type="EC" id="5.6.2.4"/>
    </reaction>
</comment>
<feature type="domain" description="Helicase ATP-binding" evidence="13">
    <location>
        <begin position="222"/>
        <end position="388"/>
    </location>
</feature>
<keyword evidence="3 12" id="KW-0479">Metal-binding</keyword>
<gene>
    <name evidence="12 15" type="primary">priA</name>
    <name evidence="15" type="ORF">IAA17_03045</name>
</gene>
<dbReference type="SMART" id="SM00490">
    <property type="entry name" value="HELICc"/>
    <property type="match status" value="1"/>
</dbReference>
<comment type="catalytic activity">
    <reaction evidence="12">
        <text>Couples ATP hydrolysis with the unwinding of duplex DNA by translocating in the 3'-5' direction.</text>
        <dbReference type="EC" id="5.6.2.4"/>
    </reaction>
</comment>
<dbReference type="HAMAP" id="MF_00983">
    <property type="entry name" value="PriA"/>
    <property type="match status" value="1"/>
</dbReference>
<dbReference type="GO" id="GO:0005524">
    <property type="term" value="F:ATP binding"/>
    <property type="evidence" value="ECO:0007669"/>
    <property type="project" value="UniProtKB-UniRule"/>
</dbReference>
<dbReference type="GO" id="GO:0006270">
    <property type="term" value="P:DNA replication initiation"/>
    <property type="evidence" value="ECO:0007669"/>
    <property type="project" value="TreeGrafter"/>
</dbReference>
<evidence type="ECO:0000256" key="6">
    <source>
        <dbReference type="ARBA" id="ARBA00022806"/>
    </source>
</evidence>
<keyword evidence="2 12" id="KW-0235">DNA replication</keyword>
<dbReference type="PANTHER" id="PTHR30580:SF0">
    <property type="entry name" value="PRIMOSOMAL PROTEIN N"/>
    <property type="match status" value="1"/>
</dbReference>
<protein>
    <recommendedName>
        <fullName evidence="12">Replication restart protein PriA</fullName>
    </recommendedName>
    <alternativeName>
        <fullName evidence="12">ATP-dependent DNA helicase PriA</fullName>
        <ecNumber evidence="12">5.6.2.4</ecNumber>
    </alternativeName>
    <alternativeName>
        <fullName evidence="12">DNA 3'-5' helicase PriA</fullName>
    </alternativeName>
</protein>
<dbReference type="InterPro" id="IPR005259">
    <property type="entry name" value="PriA"/>
</dbReference>
<comment type="function">
    <text evidence="12">Initiates the restart of stalled replication forks, which reloads the replicative helicase on sites other than the origin of replication. Recognizes and binds to abandoned replication forks and remodels them to uncover a helicase loading site. Promotes assembly of the primosome at these replication forks.</text>
</comment>
<feature type="binding site" evidence="12">
    <location>
        <position position="477"/>
    </location>
    <ligand>
        <name>Zn(2+)</name>
        <dbReference type="ChEBI" id="CHEBI:29105"/>
        <label>2</label>
    </ligand>
</feature>
<dbReference type="GO" id="GO:0003677">
    <property type="term" value="F:DNA binding"/>
    <property type="evidence" value="ECO:0007669"/>
    <property type="project" value="UniProtKB-UniRule"/>
</dbReference>
<dbReference type="PROSITE" id="PS51192">
    <property type="entry name" value="HELICASE_ATP_BIND_1"/>
    <property type="match status" value="1"/>
</dbReference>
<dbReference type="InterPro" id="IPR042115">
    <property type="entry name" value="PriA_3primeBD_sf"/>
</dbReference>
<evidence type="ECO:0000259" key="13">
    <source>
        <dbReference type="PROSITE" id="PS51192"/>
    </source>
</evidence>
<keyword evidence="1 12" id="KW-0639">Primosome</keyword>
<dbReference type="GO" id="GO:0008270">
    <property type="term" value="F:zinc ion binding"/>
    <property type="evidence" value="ECO:0007669"/>
    <property type="project" value="UniProtKB-UniRule"/>
</dbReference>
<dbReference type="Gene3D" id="3.40.1440.60">
    <property type="entry name" value="PriA, 3(prime) DNA-binding domain"/>
    <property type="match status" value="1"/>
</dbReference>
<organism evidence="15 16">
    <name type="scientific">Candidatus Lachnoclostridium stercorigallinarum</name>
    <dbReference type="NCBI Taxonomy" id="2838634"/>
    <lineage>
        <taxon>Bacteria</taxon>
        <taxon>Bacillati</taxon>
        <taxon>Bacillota</taxon>
        <taxon>Clostridia</taxon>
        <taxon>Lachnospirales</taxon>
        <taxon>Lachnospiraceae</taxon>
    </lineage>
</organism>
<comment type="cofactor">
    <cofactor evidence="12">
        <name>Zn(2+)</name>
        <dbReference type="ChEBI" id="CHEBI:29105"/>
    </cofactor>
    <text evidence="12">Binds 2 zinc ions per subunit.</text>
</comment>
<dbReference type="InterPro" id="IPR027417">
    <property type="entry name" value="P-loop_NTPase"/>
</dbReference>
<evidence type="ECO:0000313" key="16">
    <source>
        <dbReference type="Proteomes" id="UP000824101"/>
    </source>
</evidence>
<dbReference type="GO" id="GO:0006269">
    <property type="term" value="P:DNA replication, synthesis of primer"/>
    <property type="evidence" value="ECO:0007669"/>
    <property type="project" value="UniProtKB-KW"/>
</dbReference>
<evidence type="ECO:0000256" key="2">
    <source>
        <dbReference type="ARBA" id="ARBA00022705"/>
    </source>
</evidence>
<evidence type="ECO:0000256" key="12">
    <source>
        <dbReference type="HAMAP-Rule" id="MF_00983"/>
    </source>
</evidence>